<evidence type="ECO:0000256" key="17">
    <source>
        <dbReference type="PIRSR" id="PIRSR006337-3"/>
    </source>
</evidence>
<reference evidence="19" key="1">
    <citation type="journal article" date="2020" name="Biotechnol. Biofuels">
        <title>New insights from the biogas microbiome by comprehensive genome-resolved metagenomics of nearly 1600 species originating from multiple anaerobic digesters.</title>
        <authorList>
            <person name="Campanaro S."/>
            <person name="Treu L."/>
            <person name="Rodriguez-R L.M."/>
            <person name="Kovalovszki A."/>
            <person name="Ziels R.M."/>
            <person name="Maus I."/>
            <person name="Zhu X."/>
            <person name="Kougias P.G."/>
            <person name="Basile A."/>
            <person name="Luo G."/>
            <person name="Schluter A."/>
            <person name="Konstantinidis K.T."/>
            <person name="Angelidaki I."/>
        </authorList>
    </citation>
    <scope>NUCLEOTIDE SEQUENCE</scope>
    <source>
        <strain evidence="19">AS06rmzACSIP_7</strain>
    </source>
</reference>
<evidence type="ECO:0000256" key="6">
    <source>
        <dbReference type="ARBA" id="ARBA00022490"/>
    </source>
</evidence>
<dbReference type="Gene3D" id="3.20.20.80">
    <property type="entry name" value="Glycosidases"/>
    <property type="match status" value="1"/>
</dbReference>
<comment type="pathway">
    <text evidence="2 14">Glycan biosynthesis; trehalose biosynthesis.</text>
</comment>
<evidence type="ECO:0000256" key="8">
    <source>
        <dbReference type="ARBA" id="ARBA00023277"/>
    </source>
</evidence>
<comment type="similarity">
    <text evidence="3 14">Belongs to the glycosyl hydrolase 13 family.</text>
</comment>
<evidence type="ECO:0000313" key="19">
    <source>
        <dbReference type="EMBL" id="NLW36472.1"/>
    </source>
</evidence>
<evidence type="ECO:0000256" key="7">
    <source>
        <dbReference type="ARBA" id="ARBA00022801"/>
    </source>
</evidence>
<evidence type="ECO:0000256" key="1">
    <source>
        <dbReference type="ARBA" id="ARBA00004496"/>
    </source>
</evidence>
<comment type="caution">
    <text evidence="19">The sequence shown here is derived from an EMBL/GenBank/DDBJ whole genome shotgun (WGS) entry which is preliminary data.</text>
</comment>
<proteinExistence type="inferred from homology"/>
<dbReference type="PANTHER" id="PTHR43651">
    <property type="entry name" value="1,4-ALPHA-GLUCAN-BRANCHING ENZYME"/>
    <property type="match status" value="1"/>
</dbReference>
<dbReference type="InterPro" id="IPR012768">
    <property type="entry name" value="Trehalose_TreZ"/>
</dbReference>
<evidence type="ECO:0000256" key="12">
    <source>
        <dbReference type="ARBA" id="ARBA00034013"/>
    </source>
</evidence>
<dbReference type="GO" id="GO:0005737">
    <property type="term" value="C:cytoplasm"/>
    <property type="evidence" value="ECO:0007669"/>
    <property type="project" value="UniProtKB-SubCell"/>
</dbReference>
<dbReference type="EMBL" id="JAAYEE010000253">
    <property type="protein sequence ID" value="NLW36472.1"/>
    <property type="molecule type" value="Genomic_DNA"/>
</dbReference>
<feature type="binding site" evidence="16">
    <location>
        <begin position="265"/>
        <end position="270"/>
    </location>
    <ligand>
        <name>substrate</name>
    </ligand>
</feature>
<evidence type="ECO:0000256" key="15">
    <source>
        <dbReference type="PIRSR" id="PIRSR006337-1"/>
    </source>
</evidence>
<dbReference type="InterPro" id="IPR014756">
    <property type="entry name" value="Ig_E-set"/>
</dbReference>
<evidence type="ECO:0000256" key="11">
    <source>
        <dbReference type="ARBA" id="ARBA00033284"/>
    </source>
</evidence>
<feature type="active site" description="Proton donor" evidence="15">
    <location>
        <position position="304"/>
    </location>
</feature>
<feature type="active site" description="Nucleophile" evidence="15">
    <location>
        <position position="267"/>
    </location>
</feature>
<dbReference type="Pfam" id="PF00128">
    <property type="entry name" value="Alpha-amylase"/>
    <property type="match status" value="1"/>
</dbReference>
<protein>
    <recommendedName>
        <fullName evidence="5 13">Malto-oligosyltrehalose trehalohydrolase</fullName>
        <shortName evidence="14">MTHase</shortName>
        <ecNumber evidence="4 13">3.2.1.141</ecNumber>
    </recommendedName>
    <alternativeName>
        <fullName evidence="11 14">4-alpha-D-((1-&gt;4)-alpha-D-glucano)trehalose trehalohydrolase</fullName>
    </alternativeName>
    <alternativeName>
        <fullName evidence="10 14">Maltooligosyl trehalose trehalohydrolase</fullName>
    </alternativeName>
</protein>
<dbReference type="CDD" id="cd02853">
    <property type="entry name" value="E_set_MTHase_like_N"/>
    <property type="match status" value="1"/>
</dbReference>
<comment type="subcellular location">
    <subcellularLocation>
        <location evidence="1 15">Cytoplasm</location>
    </subcellularLocation>
</comment>
<dbReference type="SUPFAM" id="SSF51445">
    <property type="entry name" value="(Trans)glycosidases"/>
    <property type="match status" value="1"/>
</dbReference>
<evidence type="ECO:0000256" key="10">
    <source>
        <dbReference type="ARBA" id="ARBA00032057"/>
    </source>
</evidence>
<evidence type="ECO:0000256" key="14">
    <source>
        <dbReference type="PIRNR" id="PIRNR006337"/>
    </source>
</evidence>
<sequence length="625" mass="70629">MEKKAWTLNIGASAIARDRVGFRVWAPARDGLSVKTLSNGRWKETALNRDEGEYFAGIVEGVHEGDRYFYGFPDGSQYPDPASRFQPEGVHGPSAIVDASSFRWDDRGWRGVPLEDYILYELHVGTFTEAGTFFSVIPCLGYLKELGVTAVELMPVAQFPGTRNWGYDGVYPFAPQNSYGGPGGLRELVNACHREGLSVVLDVVYNHLGPEGNYLAKFGPYFTERYKTPWGDAINFDGPLSDGVRHYFVSNALYWITEFHIDALRIDAIHGIFDFSANHFLDELGEAVHRQGLALGRNIYVIPESDLNDVRVINPRRVGGYGLDAQWNDDFHHALHSLITGERSGYYQDFGRIEYLEKAFREGFVYSGRHSSFRKRRHGNSSKGRPACQFVVFSQNHDQVGNRAMGDRLSRHLSFEKIKLAATVVLLSPFIPLVFMGEEYGETAPFHYFVHHSDKGLIEAVRKGRQEEFAGFDWQEGFPDPQAEETFLISKIRPEKHLTGKNGLLFEFYRSLIALRKEIRSLGLFSDKSRCIKIHGFTDKKVIYAEDCPEKKGIFCLFSFNEKPMKIDIVPPAGEWKKAFDTSLSCREGDGQKTAPPQIESDGSGIRIIVRPWSAVVYRLNNPEG</sequence>
<organism evidence="19 20">
    <name type="scientific">Syntrophorhabdus aromaticivorans</name>
    <dbReference type="NCBI Taxonomy" id="328301"/>
    <lineage>
        <taxon>Bacteria</taxon>
        <taxon>Pseudomonadati</taxon>
        <taxon>Thermodesulfobacteriota</taxon>
        <taxon>Syntrophorhabdia</taxon>
        <taxon>Syntrophorhabdales</taxon>
        <taxon>Syntrophorhabdaceae</taxon>
        <taxon>Syntrophorhabdus</taxon>
    </lineage>
</organism>
<dbReference type="Proteomes" id="UP000777265">
    <property type="component" value="Unassembled WGS sequence"/>
</dbReference>
<dbReference type="GO" id="GO:0033942">
    <property type="term" value="F:4-alpha-D-(1-&gt;4)-alpha-D-glucanotrehalose trehalohydrolase activity"/>
    <property type="evidence" value="ECO:0007669"/>
    <property type="project" value="UniProtKB-EC"/>
</dbReference>
<accession>A0A971M6Q5</accession>
<evidence type="ECO:0000256" key="2">
    <source>
        <dbReference type="ARBA" id="ARBA00005199"/>
    </source>
</evidence>
<feature type="domain" description="Glycosyl hydrolase family 13 catalytic" evidence="18">
    <location>
        <begin position="121"/>
        <end position="516"/>
    </location>
</feature>
<evidence type="ECO:0000256" key="9">
    <source>
        <dbReference type="ARBA" id="ARBA00023295"/>
    </source>
</evidence>
<gene>
    <name evidence="19" type="primary">treZ</name>
    <name evidence="19" type="ORF">GXY80_13510</name>
</gene>
<dbReference type="Gene3D" id="2.60.40.10">
    <property type="entry name" value="Immunoglobulins"/>
    <property type="match status" value="1"/>
</dbReference>
<evidence type="ECO:0000256" key="16">
    <source>
        <dbReference type="PIRSR" id="PIRSR006337-2"/>
    </source>
</evidence>
<dbReference type="PIRSF" id="PIRSF006337">
    <property type="entry name" value="Trehalose_TreZ"/>
    <property type="match status" value="1"/>
</dbReference>
<evidence type="ECO:0000256" key="4">
    <source>
        <dbReference type="ARBA" id="ARBA00012268"/>
    </source>
</evidence>
<keyword evidence="7 14" id="KW-0378">Hydrolase</keyword>
<dbReference type="PANTHER" id="PTHR43651:SF11">
    <property type="entry name" value="MALTO-OLIGOSYLTREHALOSE TREHALOHYDROLASE"/>
    <property type="match status" value="1"/>
</dbReference>
<keyword evidence="8" id="KW-0119">Carbohydrate metabolism</keyword>
<reference evidence="19" key="2">
    <citation type="submission" date="2020-01" db="EMBL/GenBank/DDBJ databases">
        <authorList>
            <person name="Campanaro S."/>
        </authorList>
    </citation>
    <scope>NUCLEOTIDE SEQUENCE</scope>
    <source>
        <strain evidence="19">AS06rmzACSIP_7</strain>
    </source>
</reference>
<dbReference type="InterPro" id="IPR013783">
    <property type="entry name" value="Ig-like_fold"/>
</dbReference>
<dbReference type="EC" id="3.2.1.141" evidence="4 13"/>
<feature type="site" description="Transition state stabilizer" evidence="17">
    <location>
        <position position="398"/>
    </location>
</feature>
<comment type="catalytic activity">
    <reaction evidence="12 14">
        <text>hydrolysis of (1-&gt;4)-alpha-D-glucosidic linkage in 4-alpha-D-[(1-&gt;4)-alpha-D-glucanosyl]n trehalose to yield trehalose and (1-&gt;4)-alpha-D-glucan.</text>
        <dbReference type="EC" id="3.2.1.141"/>
    </reaction>
</comment>
<evidence type="ECO:0000256" key="5">
    <source>
        <dbReference type="ARBA" id="ARBA00015938"/>
    </source>
</evidence>
<dbReference type="SUPFAM" id="SSF81296">
    <property type="entry name" value="E set domains"/>
    <property type="match status" value="1"/>
</dbReference>
<evidence type="ECO:0000259" key="18">
    <source>
        <dbReference type="SMART" id="SM00642"/>
    </source>
</evidence>
<dbReference type="Gene3D" id="1.10.10.760">
    <property type="entry name" value="E-set domains of sugar-utilizing enzymes"/>
    <property type="match status" value="1"/>
</dbReference>
<evidence type="ECO:0000256" key="3">
    <source>
        <dbReference type="ARBA" id="ARBA00008061"/>
    </source>
</evidence>
<dbReference type="AlphaFoldDB" id="A0A971M6Q5"/>
<dbReference type="GO" id="GO:0005992">
    <property type="term" value="P:trehalose biosynthetic process"/>
    <property type="evidence" value="ECO:0007669"/>
    <property type="project" value="UniProtKB-UniRule"/>
</dbReference>
<evidence type="ECO:0000313" key="20">
    <source>
        <dbReference type="Proteomes" id="UP000777265"/>
    </source>
</evidence>
<dbReference type="CDD" id="cd11325">
    <property type="entry name" value="AmyAc_GTHase"/>
    <property type="match status" value="1"/>
</dbReference>
<name>A0A971M6Q5_9BACT</name>
<dbReference type="SMART" id="SM00642">
    <property type="entry name" value="Aamy"/>
    <property type="match status" value="1"/>
</dbReference>
<keyword evidence="9 14" id="KW-0326">Glycosidase</keyword>
<dbReference type="InterPro" id="IPR017853">
    <property type="entry name" value="GH"/>
</dbReference>
<dbReference type="NCBIfam" id="TIGR02402">
    <property type="entry name" value="trehalose_TreZ"/>
    <property type="match status" value="1"/>
</dbReference>
<evidence type="ECO:0000256" key="13">
    <source>
        <dbReference type="NCBIfam" id="TIGR02402"/>
    </source>
</evidence>
<keyword evidence="6" id="KW-0963">Cytoplasm</keyword>
<dbReference type="InterPro" id="IPR006047">
    <property type="entry name" value="GH13_cat_dom"/>
</dbReference>
<feature type="binding site" evidence="16">
    <location>
        <begin position="397"/>
        <end position="402"/>
    </location>
    <ligand>
        <name>substrate</name>
    </ligand>
</feature>
<dbReference type="InterPro" id="IPR044901">
    <property type="entry name" value="Trehalose_TreZ_E-set_sf"/>
</dbReference>
<feature type="binding site" evidence="16">
    <location>
        <begin position="329"/>
        <end position="333"/>
    </location>
    <ligand>
        <name>substrate</name>
    </ligand>
</feature>